<keyword evidence="2" id="KW-1185">Reference proteome</keyword>
<comment type="caution">
    <text evidence="1">The sequence shown here is derived from an EMBL/GenBank/DDBJ whole genome shotgun (WGS) entry which is preliminary data.</text>
</comment>
<accession>A0ACC2D7K4</accession>
<organism evidence="1 2">
    <name type="scientific">Diphasiastrum complanatum</name>
    <name type="common">Issler's clubmoss</name>
    <name type="synonym">Lycopodium complanatum</name>
    <dbReference type="NCBI Taxonomy" id="34168"/>
    <lineage>
        <taxon>Eukaryota</taxon>
        <taxon>Viridiplantae</taxon>
        <taxon>Streptophyta</taxon>
        <taxon>Embryophyta</taxon>
        <taxon>Tracheophyta</taxon>
        <taxon>Lycopodiopsida</taxon>
        <taxon>Lycopodiales</taxon>
        <taxon>Lycopodiaceae</taxon>
        <taxon>Lycopodioideae</taxon>
        <taxon>Diphasiastrum</taxon>
    </lineage>
</organism>
<evidence type="ECO:0000313" key="2">
    <source>
        <dbReference type="Proteomes" id="UP001162992"/>
    </source>
</evidence>
<gene>
    <name evidence="1" type="ORF">O6H91_07G090100</name>
</gene>
<name>A0ACC2D7K4_DIPCM</name>
<dbReference type="Proteomes" id="UP001162992">
    <property type="component" value="Chromosome 7"/>
</dbReference>
<dbReference type="EMBL" id="CM055098">
    <property type="protein sequence ID" value="KAJ7550245.1"/>
    <property type="molecule type" value="Genomic_DNA"/>
</dbReference>
<reference evidence="2" key="1">
    <citation type="journal article" date="2024" name="Proc. Natl. Acad. Sci. U.S.A.">
        <title>Extraordinary preservation of gene collinearity over three hundred million years revealed in homosporous lycophytes.</title>
        <authorList>
            <person name="Li C."/>
            <person name="Wickell D."/>
            <person name="Kuo L.Y."/>
            <person name="Chen X."/>
            <person name="Nie B."/>
            <person name="Liao X."/>
            <person name="Peng D."/>
            <person name="Ji J."/>
            <person name="Jenkins J."/>
            <person name="Williams M."/>
            <person name="Shu S."/>
            <person name="Plott C."/>
            <person name="Barry K."/>
            <person name="Rajasekar S."/>
            <person name="Grimwood J."/>
            <person name="Han X."/>
            <person name="Sun S."/>
            <person name="Hou Z."/>
            <person name="He W."/>
            <person name="Dai G."/>
            <person name="Sun C."/>
            <person name="Schmutz J."/>
            <person name="Leebens-Mack J.H."/>
            <person name="Li F.W."/>
            <person name="Wang L."/>
        </authorList>
    </citation>
    <scope>NUCLEOTIDE SEQUENCE [LARGE SCALE GENOMIC DNA]</scope>
    <source>
        <strain evidence="2">cv. PW_Plant_1</strain>
    </source>
</reference>
<proteinExistence type="predicted"/>
<sequence length="400" mass="42688">MNSILSFAALALFYFQIVTIFPKHAVAQLYQPEINALQDMRNNLDDLPGSTFFSSWVFSSDPCTNFSGVVCISINGVNHVSVLSLGTINAGSAGLTGVLSPSVGNLSFLRILTIVPGDLQGSIPDSVGRLSLLEFLGLPENKLSGNIPDSLQNLHSLRDLVLKNNQLSGSVPTGLCILPSLNTLDLSGNGLSGTIPSFSAPLSFLDLQRNFLTGTLPPLPASLISLSLSKNNLNGPLDQLASLQILQFLDLSFNQFSGTIPAAIFNSRLTNLMLQRNQLSGYVLPAEPVSIANIDLSYNYLSGNLSSSLASAQNIYLNNNKFSGSLPQAFVASILDGTLKSLYLQHNYLVTSNIDPATSLPVSSIFCIRYNCMIPPAQSSCPSNAGKQATRPASQCQEEL</sequence>
<protein>
    <submittedName>
        <fullName evidence="1">Uncharacterized protein</fullName>
    </submittedName>
</protein>
<evidence type="ECO:0000313" key="1">
    <source>
        <dbReference type="EMBL" id="KAJ7550245.1"/>
    </source>
</evidence>